<keyword evidence="1" id="KW-0343">GTPase activation</keyword>
<dbReference type="PANTHER" id="PTHR46395:SF1">
    <property type="entry name" value="ADP-RIBOSYLATION FACTOR GTPASE-ACTIVATING PROTEIN 1"/>
    <property type="match status" value="1"/>
</dbReference>
<evidence type="ECO:0000313" key="8">
    <source>
        <dbReference type="EMBL" id="OLY83154.1"/>
    </source>
</evidence>
<feature type="region of interest" description="Disordered" evidence="6">
    <location>
        <begin position="207"/>
        <end position="248"/>
    </location>
</feature>
<sequence>MSELAIKKKLLELQRKDGNRICMDCNEPNPMWASVTLTTFFCLNCSGQHRGLGVHLSFVRSVNMDKWSSEQVRRMEIGGNKKALEFFKTQPDYRDGMPIKEKYTSRFAELWRQKVTAEFEGRPWTAPPSAPVSQSGRNSPSTSSTKSYSKNTLNSNRFGSSTSLNRSSSYTGFTKETSDISNYNSDYSAEPISEKSKKEMYFSKLGAANRDRPDNLPPSQGGRYTGFGNSAPPQQSNSNSGSTFDPKEIVEDPGAALYKGFSLLTSGAMAAIGTIGNVAGSINENYIKPTTERVLDPNFRNDVAGYVSKIGKSAEIQASRGISEISKYTGIGNARANGYSNPNSFEKQGDEQENNYQYGNSQNDTYKAPTSSQINRSSAATKSSVSSPGPKKNNDWDDEWDNF</sequence>
<dbReference type="InterPro" id="IPR001164">
    <property type="entry name" value="ArfGAP_dom"/>
</dbReference>
<evidence type="ECO:0000256" key="4">
    <source>
        <dbReference type="ARBA" id="ARBA00022833"/>
    </source>
</evidence>
<evidence type="ECO:0000259" key="7">
    <source>
        <dbReference type="PROSITE" id="PS50115"/>
    </source>
</evidence>
<evidence type="ECO:0000256" key="3">
    <source>
        <dbReference type="ARBA" id="ARBA00022771"/>
    </source>
</evidence>
<dbReference type="Proteomes" id="UP000187455">
    <property type="component" value="Unassembled WGS sequence"/>
</dbReference>
<reference evidence="8 9" key="1">
    <citation type="journal article" date="2016" name="Mol. Biol. Evol.">
        <title>Genome-Wide Survey of Gut Fungi (Harpellales) Reveals the First Horizontally Transferred Ubiquitin Gene from a Mosquito Host.</title>
        <authorList>
            <person name="Wang Y."/>
            <person name="White M.M."/>
            <person name="Kvist S."/>
            <person name="Moncalvo J.M."/>
        </authorList>
    </citation>
    <scope>NUCLEOTIDE SEQUENCE [LARGE SCALE GENOMIC DNA]</scope>
    <source>
        <strain evidence="8 9">ALG-7-W6</strain>
    </source>
</reference>
<dbReference type="InterPro" id="IPR037278">
    <property type="entry name" value="ARFGAP/RecO"/>
</dbReference>
<name>A0A1R0H1Y7_9FUNG</name>
<evidence type="ECO:0000256" key="5">
    <source>
        <dbReference type="PROSITE-ProRule" id="PRU00288"/>
    </source>
</evidence>
<dbReference type="GO" id="GO:0008270">
    <property type="term" value="F:zinc ion binding"/>
    <property type="evidence" value="ECO:0007669"/>
    <property type="project" value="UniProtKB-KW"/>
</dbReference>
<dbReference type="STRING" id="133383.A0A1R0H1Y7"/>
<proteinExistence type="predicted"/>
<protein>
    <submittedName>
        <fullName evidence="8">ADP-ribosylation factor GTPase-activating protein GCS1</fullName>
    </submittedName>
</protein>
<feature type="region of interest" description="Disordered" evidence="6">
    <location>
        <begin position="339"/>
        <end position="403"/>
    </location>
</feature>
<keyword evidence="2" id="KW-0479">Metal-binding</keyword>
<dbReference type="GO" id="GO:0032012">
    <property type="term" value="P:regulation of ARF protein signal transduction"/>
    <property type="evidence" value="ECO:0007669"/>
    <property type="project" value="TreeGrafter"/>
</dbReference>
<dbReference type="Gene3D" id="1.10.220.150">
    <property type="entry name" value="Arf GTPase activating protein"/>
    <property type="match status" value="1"/>
</dbReference>
<dbReference type="SMART" id="SM00105">
    <property type="entry name" value="ArfGap"/>
    <property type="match status" value="1"/>
</dbReference>
<dbReference type="PANTHER" id="PTHR46395">
    <property type="entry name" value="ADP-RIBOSYLATION FACTOR GTPASE-ACTIVATING PROTEIN 1"/>
    <property type="match status" value="1"/>
</dbReference>
<organism evidence="8 9">
    <name type="scientific">Smittium mucronatum</name>
    <dbReference type="NCBI Taxonomy" id="133383"/>
    <lineage>
        <taxon>Eukaryota</taxon>
        <taxon>Fungi</taxon>
        <taxon>Fungi incertae sedis</taxon>
        <taxon>Zoopagomycota</taxon>
        <taxon>Kickxellomycotina</taxon>
        <taxon>Harpellomycetes</taxon>
        <taxon>Harpellales</taxon>
        <taxon>Legeriomycetaceae</taxon>
        <taxon>Smittium</taxon>
    </lineage>
</organism>
<evidence type="ECO:0000256" key="2">
    <source>
        <dbReference type="ARBA" id="ARBA00022723"/>
    </source>
</evidence>
<feature type="compositionally biased region" description="Polar residues" evidence="6">
    <location>
        <begin position="354"/>
        <end position="376"/>
    </location>
</feature>
<dbReference type="PRINTS" id="PR00405">
    <property type="entry name" value="REVINTRACTNG"/>
</dbReference>
<evidence type="ECO:0000256" key="1">
    <source>
        <dbReference type="ARBA" id="ARBA00022468"/>
    </source>
</evidence>
<feature type="region of interest" description="Disordered" evidence="6">
    <location>
        <begin position="121"/>
        <end position="172"/>
    </location>
</feature>
<evidence type="ECO:0000313" key="9">
    <source>
        <dbReference type="Proteomes" id="UP000187455"/>
    </source>
</evidence>
<dbReference type="EMBL" id="LSSL01001046">
    <property type="protein sequence ID" value="OLY83154.1"/>
    <property type="molecule type" value="Genomic_DNA"/>
</dbReference>
<feature type="compositionally biased region" description="Low complexity" evidence="6">
    <location>
        <begin position="377"/>
        <end position="387"/>
    </location>
</feature>
<gene>
    <name evidence="8" type="ORF">AYI68_g2713</name>
</gene>
<keyword evidence="3 5" id="KW-0863">Zinc-finger</keyword>
<feature type="compositionally biased region" description="Low complexity" evidence="6">
    <location>
        <begin position="228"/>
        <end position="242"/>
    </location>
</feature>
<feature type="domain" description="Arf-GAP" evidence="7">
    <location>
        <begin position="7"/>
        <end position="124"/>
    </location>
</feature>
<dbReference type="AlphaFoldDB" id="A0A1R0H1Y7"/>
<dbReference type="GO" id="GO:0005096">
    <property type="term" value="F:GTPase activator activity"/>
    <property type="evidence" value="ECO:0007669"/>
    <property type="project" value="UniProtKB-KW"/>
</dbReference>
<dbReference type="CDD" id="cd08830">
    <property type="entry name" value="ArfGap_ArfGap1"/>
    <property type="match status" value="1"/>
</dbReference>
<dbReference type="Pfam" id="PF01412">
    <property type="entry name" value="ArfGap"/>
    <property type="match status" value="1"/>
</dbReference>
<dbReference type="FunFam" id="1.10.220.150:FF:000014">
    <property type="entry name" value="ADP-ribosylation factor GTPase-activating protein"/>
    <property type="match status" value="1"/>
</dbReference>
<dbReference type="GO" id="GO:0000139">
    <property type="term" value="C:Golgi membrane"/>
    <property type="evidence" value="ECO:0007669"/>
    <property type="project" value="TreeGrafter"/>
</dbReference>
<feature type="compositionally biased region" description="Low complexity" evidence="6">
    <location>
        <begin position="133"/>
        <end position="169"/>
    </location>
</feature>
<evidence type="ECO:0000256" key="6">
    <source>
        <dbReference type="SAM" id="MobiDB-lite"/>
    </source>
</evidence>
<dbReference type="GO" id="GO:0030100">
    <property type="term" value="P:regulation of endocytosis"/>
    <property type="evidence" value="ECO:0007669"/>
    <property type="project" value="TreeGrafter"/>
</dbReference>
<accession>A0A1R0H1Y7</accession>
<keyword evidence="4" id="KW-0862">Zinc</keyword>
<dbReference type="SUPFAM" id="SSF57863">
    <property type="entry name" value="ArfGap/RecO-like zinc finger"/>
    <property type="match status" value="1"/>
</dbReference>
<keyword evidence="9" id="KW-1185">Reference proteome</keyword>
<comment type="caution">
    <text evidence="8">The sequence shown here is derived from an EMBL/GenBank/DDBJ whole genome shotgun (WGS) entry which is preliminary data.</text>
</comment>
<dbReference type="PROSITE" id="PS50115">
    <property type="entry name" value="ARFGAP"/>
    <property type="match status" value="1"/>
</dbReference>
<dbReference type="InterPro" id="IPR038508">
    <property type="entry name" value="ArfGAP_dom_sf"/>
</dbReference>
<dbReference type="OrthoDB" id="983479at2759"/>